<dbReference type="Proteomes" id="UP000694398">
    <property type="component" value="Unassembled WGS sequence"/>
</dbReference>
<name>A0A8C2VCX3_CHILA</name>
<keyword evidence="3" id="KW-1185">Reference proteome</keyword>
<dbReference type="InterPro" id="IPR020339">
    <property type="entry name" value="C20orf85-like"/>
</dbReference>
<proteinExistence type="predicted"/>
<dbReference type="AlphaFoldDB" id="A0A8C2VCX3"/>
<protein>
    <submittedName>
        <fullName evidence="2">Uncharacterized protein</fullName>
    </submittedName>
</protein>
<reference evidence="2" key="2">
    <citation type="submission" date="2025-09" db="UniProtKB">
        <authorList>
            <consortium name="Ensembl"/>
        </authorList>
    </citation>
    <scope>IDENTIFICATION</scope>
</reference>
<dbReference type="GeneTree" id="ENSGT00940000170593"/>
<evidence type="ECO:0000313" key="3">
    <source>
        <dbReference type="Proteomes" id="UP000694398"/>
    </source>
</evidence>
<feature type="region of interest" description="Disordered" evidence="1">
    <location>
        <begin position="59"/>
        <end position="80"/>
    </location>
</feature>
<accession>A0A8C2VCX3</accession>
<sequence length="116" mass="12608">PTPRLLRTTPARLPASVSPAAQGLTRAALGAQGDELWRQVVEAEGRGQRRWTESRAFLKDYDPGNKKEPEQLPEHGPRFSDTVPVASSQVVGSRLATPLGRALVCMDFEFVEGTPA</sequence>
<organism evidence="2 3">
    <name type="scientific">Chinchilla lanigera</name>
    <name type="common">Long-tailed chinchilla</name>
    <name type="synonym">Chinchilla villidera</name>
    <dbReference type="NCBI Taxonomy" id="34839"/>
    <lineage>
        <taxon>Eukaryota</taxon>
        <taxon>Metazoa</taxon>
        <taxon>Chordata</taxon>
        <taxon>Craniata</taxon>
        <taxon>Vertebrata</taxon>
        <taxon>Euteleostomi</taxon>
        <taxon>Mammalia</taxon>
        <taxon>Eutheria</taxon>
        <taxon>Euarchontoglires</taxon>
        <taxon>Glires</taxon>
        <taxon>Rodentia</taxon>
        <taxon>Hystricomorpha</taxon>
        <taxon>Chinchillidae</taxon>
        <taxon>Chinchilla</taxon>
    </lineage>
</organism>
<dbReference type="Pfam" id="PF14945">
    <property type="entry name" value="LLC1"/>
    <property type="match status" value="1"/>
</dbReference>
<dbReference type="Ensembl" id="ENSCLAT00000011229.1">
    <property type="protein sequence ID" value="ENSCLAP00000011094.1"/>
    <property type="gene ID" value="ENSCLAG00000007661.1"/>
</dbReference>
<feature type="compositionally biased region" description="Basic and acidic residues" evidence="1">
    <location>
        <begin position="59"/>
        <end position="78"/>
    </location>
</feature>
<dbReference type="PANTHER" id="PTHR31909:SF2">
    <property type="entry name" value="RIKEN CDNA 2410004P03 GENE"/>
    <property type="match status" value="1"/>
</dbReference>
<dbReference type="PANTHER" id="PTHR31909">
    <property type="entry name" value="CHROMOSOME 20 ORF85 FAMILY MEMBER"/>
    <property type="match status" value="1"/>
</dbReference>
<reference evidence="2" key="1">
    <citation type="submission" date="2025-08" db="UniProtKB">
        <authorList>
            <consortium name="Ensembl"/>
        </authorList>
    </citation>
    <scope>IDENTIFICATION</scope>
</reference>
<evidence type="ECO:0000256" key="1">
    <source>
        <dbReference type="SAM" id="MobiDB-lite"/>
    </source>
</evidence>
<evidence type="ECO:0000313" key="2">
    <source>
        <dbReference type="Ensembl" id="ENSCLAP00000011094.1"/>
    </source>
</evidence>